<dbReference type="SMART" id="SM00179">
    <property type="entry name" value="EGF_CA"/>
    <property type="match status" value="2"/>
</dbReference>
<evidence type="ECO:0000313" key="7">
    <source>
        <dbReference type="EMBL" id="KAH3860888.1"/>
    </source>
</evidence>
<name>A0A9D4LLU2_DREPO</name>
<dbReference type="AlphaFoldDB" id="A0A9D4LLU2"/>
<evidence type="ECO:0000256" key="3">
    <source>
        <dbReference type="ARBA" id="ARBA00022737"/>
    </source>
</evidence>
<dbReference type="InterPro" id="IPR001881">
    <property type="entry name" value="EGF-like_Ca-bd_dom"/>
</dbReference>
<feature type="domain" description="EGF-like" evidence="6">
    <location>
        <begin position="112"/>
        <end position="152"/>
    </location>
</feature>
<reference evidence="7" key="1">
    <citation type="journal article" date="2019" name="bioRxiv">
        <title>The Genome of the Zebra Mussel, Dreissena polymorpha: A Resource for Invasive Species Research.</title>
        <authorList>
            <person name="McCartney M.A."/>
            <person name="Auch B."/>
            <person name="Kono T."/>
            <person name="Mallez S."/>
            <person name="Zhang Y."/>
            <person name="Obille A."/>
            <person name="Becker A."/>
            <person name="Abrahante J.E."/>
            <person name="Garbe J."/>
            <person name="Badalamenti J.P."/>
            <person name="Herman A."/>
            <person name="Mangelson H."/>
            <person name="Liachko I."/>
            <person name="Sullivan S."/>
            <person name="Sone E.D."/>
            <person name="Koren S."/>
            <person name="Silverstein K.A.T."/>
            <person name="Beckman K.B."/>
            <person name="Gohl D.M."/>
        </authorList>
    </citation>
    <scope>NUCLEOTIDE SEQUENCE</scope>
    <source>
        <strain evidence="7">Duluth1</strain>
        <tissue evidence="7">Whole animal</tissue>
    </source>
</reference>
<dbReference type="SUPFAM" id="SSF57196">
    <property type="entry name" value="EGF/Laminin"/>
    <property type="match status" value="2"/>
</dbReference>
<dbReference type="Gene3D" id="2.10.25.10">
    <property type="entry name" value="Laminin"/>
    <property type="match status" value="2"/>
</dbReference>
<dbReference type="InterPro" id="IPR000742">
    <property type="entry name" value="EGF"/>
</dbReference>
<dbReference type="PROSITE" id="PS01187">
    <property type="entry name" value="EGF_CA"/>
    <property type="match status" value="1"/>
</dbReference>
<dbReference type="Proteomes" id="UP000828390">
    <property type="component" value="Unassembled WGS sequence"/>
</dbReference>
<keyword evidence="3" id="KW-0677">Repeat</keyword>
<feature type="domain" description="EGF-like calcium-binding" evidence="5">
    <location>
        <begin position="68"/>
        <end position="108"/>
    </location>
</feature>
<reference evidence="7" key="2">
    <citation type="submission" date="2020-11" db="EMBL/GenBank/DDBJ databases">
        <authorList>
            <person name="McCartney M.A."/>
            <person name="Auch B."/>
            <person name="Kono T."/>
            <person name="Mallez S."/>
            <person name="Becker A."/>
            <person name="Gohl D.M."/>
            <person name="Silverstein K.A.T."/>
            <person name="Koren S."/>
            <person name="Bechman K.B."/>
            <person name="Herman A."/>
            <person name="Abrahante J.E."/>
            <person name="Garbe J."/>
        </authorList>
    </citation>
    <scope>NUCLEOTIDE SEQUENCE</scope>
    <source>
        <strain evidence="7">Duluth1</strain>
        <tissue evidence="7">Whole animal</tissue>
    </source>
</reference>
<evidence type="ECO:0000256" key="1">
    <source>
        <dbReference type="ARBA" id="ARBA00022536"/>
    </source>
</evidence>
<protein>
    <recommendedName>
        <fullName evidence="9">Vitellogenin receptor</fullName>
    </recommendedName>
</protein>
<keyword evidence="1" id="KW-0245">EGF-like domain</keyword>
<feature type="domain" description="EGF-like" evidence="6">
    <location>
        <begin position="70"/>
        <end position="108"/>
    </location>
</feature>
<organism evidence="7 8">
    <name type="scientific">Dreissena polymorpha</name>
    <name type="common">Zebra mussel</name>
    <name type="synonym">Mytilus polymorpha</name>
    <dbReference type="NCBI Taxonomy" id="45954"/>
    <lineage>
        <taxon>Eukaryota</taxon>
        <taxon>Metazoa</taxon>
        <taxon>Spiralia</taxon>
        <taxon>Lophotrochozoa</taxon>
        <taxon>Mollusca</taxon>
        <taxon>Bivalvia</taxon>
        <taxon>Autobranchia</taxon>
        <taxon>Heteroconchia</taxon>
        <taxon>Euheterodonta</taxon>
        <taxon>Imparidentia</taxon>
        <taxon>Neoheterodontei</taxon>
        <taxon>Myida</taxon>
        <taxon>Dreissenoidea</taxon>
        <taxon>Dreissenidae</taxon>
        <taxon>Dreissena</taxon>
    </lineage>
</organism>
<accession>A0A9D4LLU2</accession>
<dbReference type="GO" id="GO:0005509">
    <property type="term" value="F:calcium ion binding"/>
    <property type="evidence" value="ECO:0007669"/>
    <property type="project" value="InterPro"/>
</dbReference>
<gene>
    <name evidence="7" type="ORF">DPMN_023811</name>
</gene>
<dbReference type="FunFam" id="2.10.25.10:FF:000240">
    <property type="entry name" value="Vitamin K-dependent protein S"/>
    <property type="match status" value="1"/>
</dbReference>
<keyword evidence="4" id="KW-1015">Disulfide bond</keyword>
<dbReference type="InterPro" id="IPR018097">
    <property type="entry name" value="EGF_Ca-bd_CS"/>
</dbReference>
<evidence type="ECO:0008006" key="9">
    <source>
        <dbReference type="Google" id="ProtNLM"/>
    </source>
</evidence>
<dbReference type="Pfam" id="PF12662">
    <property type="entry name" value="cEGF"/>
    <property type="match status" value="1"/>
</dbReference>
<dbReference type="PANTHER" id="PTHR24034">
    <property type="entry name" value="EGF-LIKE DOMAIN-CONTAINING PROTEIN"/>
    <property type="match status" value="1"/>
</dbReference>
<evidence type="ECO:0000313" key="8">
    <source>
        <dbReference type="Proteomes" id="UP000828390"/>
    </source>
</evidence>
<dbReference type="EMBL" id="JAIWYP010000002">
    <property type="protein sequence ID" value="KAH3860888.1"/>
    <property type="molecule type" value="Genomic_DNA"/>
</dbReference>
<evidence type="ECO:0000256" key="4">
    <source>
        <dbReference type="ARBA" id="ARBA00023157"/>
    </source>
</evidence>
<evidence type="ECO:0000256" key="2">
    <source>
        <dbReference type="ARBA" id="ARBA00022729"/>
    </source>
</evidence>
<keyword evidence="2" id="KW-0732">Signal</keyword>
<evidence type="ECO:0000259" key="6">
    <source>
        <dbReference type="SMART" id="SM00181"/>
    </source>
</evidence>
<comment type="caution">
    <text evidence="7">The sequence shown here is derived from an EMBL/GenBank/DDBJ whole genome shotgun (WGS) entry which is preliminary data.</text>
</comment>
<dbReference type="InterPro" id="IPR026823">
    <property type="entry name" value="cEGF"/>
</dbReference>
<dbReference type="SMART" id="SM00181">
    <property type="entry name" value="EGF"/>
    <property type="match status" value="2"/>
</dbReference>
<keyword evidence="8" id="KW-1185">Reference proteome</keyword>
<dbReference type="PANTHER" id="PTHR24034:SF209">
    <property type="entry name" value="EGF-LIKE DOMAIN-CONTAINING PROTEIN"/>
    <property type="match status" value="1"/>
</dbReference>
<dbReference type="InterPro" id="IPR050751">
    <property type="entry name" value="ECM_structural_protein"/>
</dbReference>
<proteinExistence type="predicted"/>
<evidence type="ECO:0000259" key="5">
    <source>
        <dbReference type="SMART" id="SM00179"/>
    </source>
</evidence>
<sequence>MEIVGGVFNWTVGTALRYMNLSGNSIRFIVYDQFNMSESQSVRIRYCGCEDPSECEFQNEEDDDEEYLNECNDTRIHKCEQECINDVGSYHCACKSGYLLNNDNFTCADVDECVLGNYFCTYPHEECVNLPGAYTCGCEREYSKYNKTSDCVKLESKMFFGYLEYIVHTNNIPKTNDSLQNGIANTSTEFTNILNTVTNFSKIEIYRIYKREDVA</sequence>
<feature type="domain" description="EGF-like calcium-binding" evidence="5">
    <location>
        <begin position="109"/>
        <end position="152"/>
    </location>
</feature>